<evidence type="ECO:0000313" key="5">
    <source>
        <dbReference type="EMBL" id="AFD05618.1"/>
    </source>
</evidence>
<dbReference type="PANTHER" id="PTHR10612">
    <property type="entry name" value="APOLIPOPROTEIN D"/>
    <property type="match status" value="1"/>
</dbReference>
<dbReference type="Proteomes" id="UP000007590">
    <property type="component" value="Chromosome"/>
</dbReference>
<dbReference type="Pfam" id="PF08212">
    <property type="entry name" value="Lipocalin_2"/>
    <property type="match status" value="1"/>
</dbReference>
<dbReference type="GO" id="GO:0006950">
    <property type="term" value="P:response to stress"/>
    <property type="evidence" value="ECO:0007669"/>
    <property type="project" value="UniProtKB-ARBA"/>
</dbReference>
<evidence type="ECO:0000313" key="6">
    <source>
        <dbReference type="Proteomes" id="UP000007590"/>
    </source>
</evidence>
<evidence type="ECO:0000256" key="1">
    <source>
        <dbReference type="ARBA" id="ARBA00006889"/>
    </source>
</evidence>
<dbReference type="KEGG" id="scn:Solca_0486"/>
<feature type="compositionally biased region" description="Basic and acidic residues" evidence="3">
    <location>
        <begin position="141"/>
        <end position="151"/>
    </location>
</feature>
<proteinExistence type="inferred from homology"/>
<feature type="domain" description="Lipocalin/cytosolic fatty-acid binding" evidence="4">
    <location>
        <begin position="8"/>
        <end position="145"/>
    </location>
</feature>
<dbReference type="PROSITE" id="PS00213">
    <property type="entry name" value="LIPOCALIN"/>
    <property type="match status" value="1"/>
</dbReference>
<evidence type="ECO:0000256" key="2">
    <source>
        <dbReference type="PIRNR" id="PIRNR036893"/>
    </source>
</evidence>
<dbReference type="Gene3D" id="2.40.128.20">
    <property type="match status" value="1"/>
</dbReference>
<sequence length="161" mass="19035">MDGTVQSVNLEKFSGKWYSLSSIPTGFDNNWRETTQTYRINSKGYIDILTTYRRIKDRIQQSSTAKGFIVRGTNNAAWKIQFVWPFKSDYWIIELADDYSYAVVGHPKKKWLFILSRRPFLEPKLFQDIIRRCKDKGYNTDRLVSQDHEPENSQQRIDPTL</sequence>
<protein>
    <submittedName>
        <fullName evidence="5">Bacterial lipocalin</fullName>
    </submittedName>
</protein>
<reference evidence="5" key="1">
    <citation type="submission" date="2012-02" db="EMBL/GenBank/DDBJ databases">
        <title>The complete genome of Solitalea canadensis DSM 3403.</title>
        <authorList>
            <consortium name="US DOE Joint Genome Institute (JGI-PGF)"/>
            <person name="Lucas S."/>
            <person name="Copeland A."/>
            <person name="Lapidus A."/>
            <person name="Glavina del Rio T."/>
            <person name="Dalin E."/>
            <person name="Tice H."/>
            <person name="Bruce D."/>
            <person name="Goodwin L."/>
            <person name="Pitluck S."/>
            <person name="Peters L."/>
            <person name="Ovchinnikova G."/>
            <person name="Lu M."/>
            <person name="Kyrpides N."/>
            <person name="Mavromatis K."/>
            <person name="Ivanova N."/>
            <person name="Brettin T."/>
            <person name="Detter J.C."/>
            <person name="Han C."/>
            <person name="Larimer F."/>
            <person name="Land M."/>
            <person name="Hauser L."/>
            <person name="Markowitz V."/>
            <person name="Cheng J.-F."/>
            <person name="Hugenholtz P."/>
            <person name="Woyke T."/>
            <person name="Wu D."/>
            <person name="Spring S."/>
            <person name="Schroeder M."/>
            <person name="Kopitz M."/>
            <person name="Brambilla E."/>
            <person name="Klenk H.-P."/>
            <person name="Eisen J.A."/>
        </authorList>
    </citation>
    <scope>NUCLEOTIDE SEQUENCE</scope>
    <source>
        <strain evidence="5">DSM 3403</strain>
    </source>
</reference>
<dbReference type="eggNOG" id="COG3040">
    <property type="taxonomic scope" value="Bacteria"/>
</dbReference>
<dbReference type="PIRSF" id="PIRSF036893">
    <property type="entry name" value="Lipocalin_ApoD"/>
    <property type="match status" value="1"/>
</dbReference>
<dbReference type="AlphaFoldDB" id="H8KXU2"/>
<dbReference type="InterPro" id="IPR022272">
    <property type="entry name" value="Lipocalin_CS"/>
</dbReference>
<keyword evidence="6" id="KW-1185">Reference proteome</keyword>
<dbReference type="InterPro" id="IPR012674">
    <property type="entry name" value="Calycin"/>
</dbReference>
<comment type="similarity">
    <text evidence="1 2">Belongs to the calycin superfamily. Lipocalin family.</text>
</comment>
<organism evidence="5 6">
    <name type="scientific">Solitalea canadensis (strain ATCC 29591 / DSM 3403 / JCM 21819 / LMG 8368 / NBRC 15130 / NCIMB 12057 / USAM 9D)</name>
    <name type="common">Flexibacter canadensis</name>
    <dbReference type="NCBI Taxonomy" id="929556"/>
    <lineage>
        <taxon>Bacteria</taxon>
        <taxon>Pseudomonadati</taxon>
        <taxon>Bacteroidota</taxon>
        <taxon>Sphingobacteriia</taxon>
        <taxon>Sphingobacteriales</taxon>
        <taxon>Sphingobacteriaceae</taxon>
        <taxon>Solitalea</taxon>
    </lineage>
</organism>
<gene>
    <name evidence="5" type="ordered locus">Solca_0486</name>
</gene>
<evidence type="ECO:0000256" key="3">
    <source>
        <dbReference type="SAM" id="MobiDB-lite"/>
    </source>
</evidence>
<dbReference type="InterPro" id="IPR000566">
    <property type="entry name" value="Lipocln_cytosolic_FA-bd_dom"/>
</dbReference>
<dbReference type="InterPro" id="IPR022271">
    <property type="entry name" value="Lipocalin_ApoD"/>
</dbReference>
<dbReference type="CDD" id="cd19438">
    <property type="entry name" value="lipocalin_Blc-like"/>
    <property type="match status" value="1"/>
</dbReference>
<dbReference type="EMBL" id="CP003349">
    <property type="protein sequence ID" value="AFD05618.1"/>
    <property type="molecule type" value="Genomic_DNA"/>
</dbReference>
<dbReference type="STRING" id="929556.Solca_0486"/>
<dbReference type="OrthoDB" id="594739at2"/>
<dbReference type="PANTHER" id="PTHR10612:SF34">
    <property type="entry name" value="APOLIPOPROTEIN D"/>
    <property type="match status" value="1"/>
</dbReference>
<dbReference type="SUPFAM" id="SSF50814">
    <property type="entry name" value="Lipocalins"/>
    <property type="match status" value="1"/>
</dbReference>
<feature type="compositionally biased region" description="Polar residues" evidence="3">
    <location>
        <begin position="152"/>
        <end position="161"/>
    </location>
</feature>
<accession>H8KXU2</accession>
<dbReference type="InterPro" id="IPR047202">
    <property type="entry name" value="Lipocalin_Blc-like_dom"/>
</dbReference>
<name>H8KXU2_SOLCM</name>
<feature type="region of interest" description="Disordered" evidence="3">
    <location>
        <begin position="141"/>
        <end position="161"/>
    </location>
</feature>
<dbReference type="HOGENOM" id="CLU_068449_3_1_10"/>
<evidence type="ECO:0000259" key="4">
    <source>
        <dbReference type="Pfam" id="PF08212"/>
    </source>
</evidence>